<dbReference type="EMBL" id="AEYX01000046">
    <property type="protein sequence ID" value="EGG43382.1"/>
    <property type="molecule type" value="Genomic_DNA"/>
</dbReference>
<evidence type="ECO:0000313" key="1">
    <source>
        <dbReference type="EMBL" id="EGG43382.1"/>
    </source>
</evidence>
<protein>
    <submittedName>
        <fullName evidence="1">Uncharacterized protein</fullName>
    </submittedName>
</protein>
<organism evidence="1 2">
    <name type="scientific">Streptomyces griseoaurantiacus M045</name>
    <dbReference type="NCBI Taxonomy" id="996637"/>
    <lineage>
        <taxon>Bacteria</taxon>
        <taxon>Bacillati</taxon>
        <taxon>Actinomycetota</taxon>
        <taxon>Actinomycetes</taxon>
        <taxon>Kitasatosporales</taxon>
        <taxon>Streptomycetaceae</taxon>
        <taxon>Streptomyces</taxon>
        <taxon>Streptomyces aurantiacus group</taxon>
    </lineage>
</organism>
<proteinExistence type="predicted"/>
<name>F3NT29_9ACTN</name>
<dbReference type="STRING" id="996637.SGM_6522"/>
<dbReference type="Proteomes" id="UP000003022">
    <property type="component" value="Unassembled WGS sequence"/>
</dbReference>
<sequence>MRAFRRRVLAAHDGLLLPIKPPAAPVPRILRWPRARAVVGGSTACARRASVRVHAPHDHRQKDSLES</sequence>
<accession>F3NT29</accession>
<comment type="caution">
    <text evidence="1">The sequence shown here is derived from an EMBL/GenBank/DDBJ whole genome shotgun (WGS) entry which is preliminary data.</text>
</comment>
<reference evidence="1 2" key="1">
    <citation type="journal article" date="2011" name="J. Bacteriol.">
        <title>Draft genome sequence of the marine bacterium Streptomyces griseoaurantiacus M045, which produces novel manumycin-type antibiotics with a pABA core component.</title>
        <authorList>
            <person name="Li F."/>
            <person name="Jiang P."/>
            <person name="Zheng H."/>
            <person name="Wang S."/>
            <person name="Zhao G."/>
            <person name="Qin S."/>
            <person name="Liu Z."/>
        </authorList>
    </citation>
    <scope>NUCLEOTIDE SEQUENCE [LARGE SCALE GENOMIC DNA]</scope>
    <source>
        <strain evidence="1 2">M045</strain>
    </source>
</reference>
<evidence type="ECO:0000313" key="2">
    <source>
        <dbReference type="Proteomes" id="UP000003022"/>
    </source>
</evidence>
<keyword evidence="2" id="KW-1185">Reference proteome</keyword>
<gene>
    <name evidence="1" type="ORF">SGM_6522</name>
</gene>
<dbReference type="AlphaFoldDB" id="F3NT29"/>